<evidence type="ECO:0000256" key="1">
    <source>
        <dbReference type="ARBA" id="ARBA00006484"/>
    </source>
</evidence>
<comment type="caution">
    <text evidence="2">The sequence shown here is derived from an EMBL/GenBank/DDBJ whole genome shotgun (WGS) entry which is preliminary data.</text>
</comment>
<dbReference type="InterPro" id="IPR002347">
    <property type="entry name" value="SDR_fam"/>
</dbReference>
<sequence length="253" mass="27325">MKNHQKVALITGAGQGIGLEIAKLLAEKSHHIILNDIEKSLTDEAVEEVLKKAKGKVLGISGDSGDIDFIAEMVSLAEREFGHLDIAIANAGITLFGDFWEYEPSDFMEVMRVNMAGTFFLAQASALLMKDQPYGGSLLFTSSVTAHQAHKNLAAYAMSKAGIEMLAKNLVIELSEFNINVNTIAPGATLTNRTALDKDYEKTWSNITPMGRPASVKDVANAAVFLVSEEARHITGQNLIIDGGWTSISPSPY</sequence>
<gene>
    <name evidence="2" type="ORF">ACFFIP_02420</name>
</gene>
<comment type="similarity">
    <text evidence="1">Belongs to the short-chain dehydrogenases/reductases (SDR) family.</text>
</comment>
<protein>
    <submittedName>
        <fullName evidence="2">SDR family NAD(P)-dependent oxidoreductase</fullName>
        <ecNumber evidence="2">1.1.1.-</ecNumber>
    </submittedName>
</protein>
<dbReference type="EC" id="1.1.1.-" evidence="2"/>
<dbReference type="SUPFAM" id="SSF51735">
    <property type="entry name" value="NAD(P)-binding Rossmann-fold domains"/>
    <property type="match status" value="1"/>
</dbReference>
<evidence type="ECO:0000313" key="2">
    <source>
        <dbReference type="EMBL" id="MFC0261521.1"/>
    </source>
</evidence>
<keyword evidence="2" id="KW-0560">Oxidoreductase</keyword>
<dbReference type="Pfam" id="PF13561">
    <property type="entry name" value="adh_short_C2"/>
    <property type="match status" value="1"/>
</dbReference>
<dbReference type="Gene3D" id="3.40.50.720">
    <property type="entry name" value="NAD(P)-binding Rossmann-like Domain"/>
    <property type="match status" value="1"/>
</dbReference>
<dbReference type="CDD" id="cd05233">
    <property type="entry name" value="SDR_c"/>
    <property type="match status" value="1"/>
</dbReference>
<dbReference type="RefSeq" id="WP_382385966.1">
    <property type="nucleotide sequence ID" value="NZ_JBHLWI010000004.1"/>
</dbReference>
<name>A0ABV6FNT5_9BACT</name>
<dbReference type="PRINTS" id="PR00081">
    <property type="entry name" value="GDHRDH"/>
</dbReference>
<dbReference type="GO" id="GO:0016491">
    <property type="term" value="F:oxidoreductase activity"/>
    <property type="evidence" value="ECO:0007669"/>
    <property type="project" value="UniProtKB-KW"/>
</dbReference>
<keyword evidence="3" id="KW-1185">Reference proteome</keyword>
<dbReference type="Proteomes" id="UP001589797">
    <property type="component" value="Unassembled WGS sequence"/>
</dbReference>
<proteinExistence type="inferred from homology"/>
<dbReference type="InterPro" id="IPR036291">
    <property type="entry name" value="NAD(P)-bd_dom_sf"/>
</dbReference>
<dbReference type="EMBL" id="JBHLWI010000004">
    <property type="protein sequence ID" value="MFC0261521.1"/>
    <property type="molecule type" value="Genomic_DNA"/>
</dbReference>
<reference evidence="2 3" key="1">
    <citation type="submission" date="2024-09" db="EMBL/GenBank/DDBJ databases">
        <authorList>
            <person name="Sun Q."/>
            <person name="Mori K."/>
        </authorList>
    </citation>
    <scope>NUCLEOTIDE SEQUENCE [LARGE SCALE GENOMIC DNA]</scope>
    <source>
        <strain evidence="2 3">CCM 7650</strain>
    </source>
</reference>
<accession>A0ABV6FNT5</accession>
<organism evidence="2 3">
    <name type="scientific">Fontibacter flavus</name>
    <dbReference type="NCBI Taxonomy" id="654838"/>
    <lineage>
        <taxon>Bacteria</taxon>
        <taxon>Pseudomonadati</taxon>
        <taxon>Bacteroidota</taxon>
        <taxon>Cytophagia</taxon>
        <taxon>Cytophagales</taxon>
        <taxon>Cyclobacteriaceae</taxon>
        <taxon>Fontibacter</taxon>
    </lineage>
</organism>
<dbReference type="PANTHER" id="PTHR42760:SF123">
    <property type="entry name" value="OXIDOREDUCTASE"/>
    <property type="match status" value="1"/>
</dbReference>
<evidence type="ECO:0000313" key="3">
    <source>
        <dbReference type="Proteomes" id="UP001589797"/>
    </source>
</evidence>
<dbReference type="PANTHER" id="PTHR42760">
    <property type="entry name" value="SHORT-CHAIN DEHYDROGENASES/REDUCTASES FAMILY MEMBER"/>
    <property type="match status" value="1"/>
</dbReference>
<dbReference type="PRINTS" id="PR00080">
    <property type="entry name" value="SDRFAMILY"/>
</dbReference>